<dbReference type="GO" id="GO:0034475">
    <property type="term" value="P:U4 snRNA 3'-end processing"/>
    <property type="evidence" value="ECO:0007669"/>
    <property type="project" value="EnsemblFungi"/>
</dbReference>
<comment type="cofactor">
    <cofactor evidence="1">
        <name>Mn(2+)</name>
        <dbReference type="ChEBI" id="CHEBI:29035"/>
    </cofactor>
</comment>
<dbReference type="CDD" id="cd05402">
    <property type="entry name" value="NT_PAP_TUTase"/>
    <property type="match status" value="1"/>
</dbReference>
<evidence type="ECO:0000256" key="3">
    <source>
        <dbReference type="ARBA" id="ARBA00008593"/>
    </source>
</evidence>
<dbReference type="GO" id="GO:0046872">
    <property type="term" value="F:metal ion binding"/>
    <property type="evidence" value="ECO:0007669"/>
    <property type="project" value="UniProtKB-KW"/>
</dbReference>
<dbReference type="EMBL" id="HE580267">
    <property type="protein sequence ID" value="CCD22769.1"/>
    <property type="molecule type" value="Genomic_DNA"/>
</dbReference>
<dbReference type="Gene3D" id="3.30.460.10">
    <property type="entry name" value="Beta Polymerase, domain 2"/>
    <property type="match status" value="1"/>
</dbReference>
<evidence type="ECO:0000259" key="16">
    <source>
        <dbReference type="Pfam" id="PF22600"/>
    </source>
</evidence>
<evidence type="ECO:0000256" key="5">
    <source>
        <dbReference type="ARBA" id="ARBA00022618"/>
    </source>
</evidence>
<organism evidence="17 18">
    <name type="scientific">Naumovozyma dairenensis (strain ATCC 10597 / BCRC 20456 / CBS 421 / NBRC 0211 / NRRL Y-12639)</name>
    <name type="common">Saccharomyces dairenensis</name>
    <dbReference type="NCBI Taxonomy" id="1071378"/>
    <lineage>
        <taxon>Eukaryota</taxon>
        <taxon>Fungi</taxon>
        <taxon>Dikarya</taxon>
        <taxon>Ascomycota</taxon>
        <taxon>Saccharomycotina</taxon>
        <taxon>Saccharomycetes</taxon>
        <taxon>Saccharomycetales</taxon>
        <taxon>Saccharomycetaceae</taxon>
        <taxon>Naumovozyma</taxon>
    </lineage>
</organism>
<dbReference type="RefSeq" id="XP_003668012.1">
    <property type="nucleotide sequence ID" value="XM_003667964.1"/>
</dbReference>
<dbReference type="PANTHER" id="PTHR23092">
    <property type="entry name" value="POLY(A) RNA POLYMERASE"/>
    <property type="match status" value="1"/>
</dbReference>
<dbReference type="PANTHER" id="PTHR23092:SF15">
    <property type="entry name" value="INACTIVE NON-CANONICAL POLY(A) RNA POLYMERASE PROTEIN TRF4-2-RELATED"/>
    <property type="match status" value="1"/>
</dbReference>
<keyword evidence="18" id="KW-1185">Reference proteome</keyword>
<dbReference type="GO" id="GO:0071037">
    <property type="term" value="P:nuclear polyadenylation-dependent snRNA catabolic process"/>
    <property type="evidence" value="ECO:0007669"/>
    <property type="project" value="EnsemblFungi"/>
</dbReference>
<comment type="cofactor">
    <cofactor evidence="2">
        <name>Mg(2+)</name>
        <dbReference type="ChEBI" id="CHEBI:18420"/>
    </cofactor>
</comment>
<feature type="region of interest" description="Disordered" evidence="14">
    <location>
        <begin position="563"/>
        <end position="669"/>
    </location>
</feature>
<dbReference type="HOGENOM" id="CLU_013572_5_0_1"/>
<dbReference type="Pfam" id="PF22600">
    <property type="entry name" value="MTPAP-like_central"/>
    <property type="match status" value="1"/>
</dbReference>
<dbReference type="GO" id="GO:0031499">
    <property type="term" value="C:TRAMP complex"/>
    <property type="evidence" value="ECO:0007669"/>
    <property type="project" value="EnsemblFungi"/>
</dbReference>
<keyword evidence="11" id="KW-0464">Manganese</keyword>
<dbReference type="GeneID" id="11493585"/>
<dbReference type="FunFam" id="3.30.460.10:FF:000006">
    <property type="entry name" value="non-canonical poly(A) RNA polymerase PAPD5"/>
    <property type="match status" value="1"/>
</dbReference>
<keyword evidence="8" id="KW-0479">Metal-binding</keyword>
<evidence type="ECO:0000313" key="18">
    <source>
        <dbReference type="Proteomes" id="UP000000689"/>
    </source>
</evidence>
<dbReference type="FunFam" id="1.10.1410.10:FF:000003">
    <property type="entry name" value="non-canonical poly(A) RNA polymerase PAPD7"/>
    <property type="match status" value="1"/>
</dbReference>
<comment type="catalytic activity">
    <reaction evidence="13">
        <text>RNA(n) + ATP = RNA(n)-3'-adenine ribonucleotide + diphosphate</text>
        <dbReference type="Rhea" id="RHEA:11332"/>
        <dbReference type="Rhea" id="RHEA-COMP:14527"/>
        <dbReference type="Rhea" id="RHEA-COMP:17347"/>
        <dbReference type="ChEBI" id="CHEBI:30616"/>
        <dbReference type="ChEBI" id="CHEBI:33019"/>
        <dbReference type="ChEBI" id="CHEBI:140395"/>
        <dbReference type="ChEBI" id="CHEBI:173115"/>
        <dbReference type="EC" id="2.7.7.19"/>
    </reaction>
</comment>
<evidence type="ECO:0000259" key="15">
    <source>
        <dbReference type="Pfam" id="PF03828"/>
    </source>
</evidence>
<dbReference type="InterPro" id="IPR054708">
    <property type="entry name" value="MTPAP-like_central"/>
</dbReference>
<reference evidence="17 18" key="1">
    <citation type="journal article" date="2011" name="Proc. Natl. Acad. Sci. U.S.A.">
        <title>Evolutionary erosion of yeast sex chromosomes by mating-type switching accidents.</title>
        <authorList>
            <person name="Gordon J.L."/>
            <person name="Armisen D."/>
            <person name="Proux-Wera E."/>
            <person name="Oheigeartaigh S.S."/>
            <person name="Byrne K.P."/>
            <person name="Wolfe K.H."/>
        </authorList>
    </citation>
    <scope>NUCLEOTIDE SEQUENCE [LARGE SCALE GENOMIC DNA]</scope>
    <source>
        <strain evidence="18">ATCC 10597 / BCRC 20456 / CBS 421 / NBRC 0211 / NRRL Y-12639</strain>
    </source>
</reference>
<evidence type="ECO:0000256" key="14">
    <source>
        <dbReference type="SAM" id="MobiDB-lite"/>
    </source>
</evidence>
<feature type="compositionally biased region" description="Basic and acidic residues" evidence="14">
    <location>
        <begin position="643"/>
        <end position="666"/>
    </location>
</feature>
<protein>
    <recommendedName>
        <fullName evidence="4">polynucleotide adenylyltransferase</fullName>
        <ecNumber evidence="4">2.7.7.19</ecNumber>
    </recommendedName>
</protein>
<dbReference type="GO" id="GO:0071035">
    <property type="term" value="P:nuclear polyadenylation-dependent rRNA catabolic process"/>
    <property type="evidence" value="ECO:0007669"/>
    <property type="project" value="EnsemblFungi"/>
</dbReference>
<keyword evidence="5" id="KW-0132">Cell division</keyword>
<dbReference type="OrthoDB" id="273917at2759"/>
<dbReference type="InterPro" id="IPR045862">
    <property type="entry name" value="Trf4-like"/>
</dbReference>
<dbReference type="GO" id="GO:0071036">
    <property type="term" value="P:nuclear polyadenylation-dependent snoRNA catabolic process"/>
    <property type="evidence" value="ECO:0007669"/>
    <property type="project" value="EnsemblFungi"/>
</dbReference>
<keyword evidence="10" id="KW-0460">Magnesium</keyword>
<evidence type="ECO:0000256" key="11">
    <source>
        <dbReference type="ARBA" id="ARBA00023211"/>
    </source>
</evidence>
<evidence type="ECO:0000256" key="10">
    <source>
        <dbReference type="ARBA" id="ARBA00022842"/>
    </source>
</evidence>
<evidence type="ECO:0000256" key="7">
    <source>
        <dbReference type="ARBA" id="ARBA00022695"/>
    </source>
</evidence>
<dbReference type="GO" id="GO:0003729">
    <property type="term" value="F:mRNA binding"/>
    <property type="evidence" value="ECO:0007669"/>
    <property type="project" value="TreeGrafter"/>
</dbReference>
<name>G0W4N1_NAUDC</name>
<accession>G0W4N1</accession>
<dbReference type="GO" id="GO:0071039">
    <property type="term" value="P:nuclear polyadenylation-dependent CUT catabolic process"/>
    <property type="evidence" value="ECO:0007669"/>
    <property type="project" value="EnsemblFungi"/>
</dbReference>
<dbReference type="SUPFAM" id="SSF81631">
    <property type="entry name" value="PAP/OAS1 substrate-binding domain"/>
    <property type="match status" value="1"/>
</dbReference>
<dbReference type="GO" id="GO:0005730">
    <property type="term" value="C:nucleolus"/>
    <property type="evidence" value="ECO:0007669"/>
    <property type="project" value="TreeGrafter"/>
</dbReference>
<dbReference type="KEGG" id="ndi:NDAI_0A06140"/>
<evidence type="ECO:0000256" key="8">
    <source>
        <dbReference type="ARBA" id="ARBA00022723"/>
    </source>
</evidence>
<evidence type="ECO:0000256" key="4">
    <source>
        <dbReference type="ARBA" id="ARBA00012388"/>
    </source>
</evidence>
<evidence type="ECO:0000313" key="17">
    <source>
        <dbReference type="EMBL" id="CCD22769.1"/>
    </source>
</evidence>
<dbReference type="GO" id="GO:0071044">
    <property type="term" value="P:histone mRNA catabolic process"/>
    <property type="evidence" value="ECO:0007669"/>
    <property type="project" value="EnsemblFungi"/>
</dbReference>
<dbReference type="GO" id="GO:0071038">
    <property type="term" value="P:TRAMP-dependent tRNA surveillance pathway"/>
    <property type="evidence" value="ECO:0007669"/>
    <property type="project" value="EnsemblFungi"/>
</dbReference>
<dbReference type="InterPro" id="IPR043519">
    <property type="entry name" value="NT_sf"/>
</dbReference>
<evidence type="ECO:0000256" key="2">
    <source>
        <dbReference type="ARBA" id="ARBA00001946"/>
    </source>
</evidence>
<dbReference type="eggNOG" id="KOG1906">
    <property type="taxonomic scope" value="Eukaryota"/>
</dbReference>
<evidence type="ECO:0000256" key="6">
    <source>
        <dbReference type="ARBA" id="ARBA00022679"/>
    </source>
</evidence>
<dbReference type="EC" id="2.7.7.19" evidence="4"/>
<evidence type="ECO:0000256" key="12">
    <source>
        <dbReference type="ARBA" id="ARBA00023306"/>
    </source>
</evidence>
<proteinExistence type="inferred from homology"/>
<sequence length="684" mass="78331">MVKIASKKGLKSSPKKTNSGNKKFKKMRKSSINKIEKAFKVFNNHPLDQFNHYENLALDVSDHDELAKDGNYNDLIMFEQNEDGNGIHLNGKEIPVIQMDSDTDNGAGTIENNNNFFSKIKGQKKLDLNEDFIGFSDSSEEDADDDEKAGEDTNLKAEQNSEESEGIEAFDEYGHPKKVNLTQNSDYPWILNQDHSKQREIADWLTLEIKDFVSYISPSREEIELRNKTISKLRKAVKELWSDSQLHIFGSYATDLYLPGSDIDCVVNSKMGDKEQRQYLYDLARHLKQKGLTSQVEVIAKARVPIIKFVEKSSQIHIDVSFERTNGVEAAKLIREWLSATPGLRELILIVKQFLSARRLNDVHTGGLGGFTIICLVYSFLSMHPRIKTNDIDPLENLGVLLIEFFELYGKNFAYDLVAISLLDGYPSYIPKSEWRSLLPTRSSFTLAIQDPGDASNNISRSSFNLRDIKKAFAGAFDLLTNKCFELDAATFKDRIGKSILGNVIKYRGKARDFKDERDLIVNRAIVENEKYHKKRSRIVHDDIFLNPSDDDLEDDIKEQEEMYRFEQPEMKKRKKNLKKQDGKKLVENSLQTIENEKKKEKREKKKEKKEKKEKQKLDATKMVDALMGLRDDEDAYDSTLVDSKENTESPLRKATVDSQTRRDYWLSKGQVLAGGTIAQKVKS</sequence>
<comment type="similarity">
    <text evidence="3">Belongs to the DNA polymerase type-B-like family.</text>
</comment>
<dbReference type="GO" id="GO:0071051">
    <property type="term" value="P:poly(A)-dependent snoRNA 3'-end processing"/>
    <property type="evidence" value="ECO:0007669"/>
    <property type="project" value="EnsemblFungi"/>
</dbReference>
<dbReference type="Proteomes" id="UP000000689">
    <property type="component" value="Chromosome 1"/>
</dbReference>
<feature type="compositionally biased region" description="Basic residues" evidence="14">
    <location>
        <begin position="600"/>
        <end position="610"/>
    </location>
</feature>
<dbReference type="SUPFAM" id="SSF81301">
    <property type="entry name" value="Nucleotidyltransferase"/>
    <property type="match status" value="1"/>
</dbReference>
<dbReference type="GO" id="GO:0071042">
    <property type="term" value="P:nuclear polyadenylation-dependent mRNA catabolic process"/>
    <property type="evidence" value="ECO:0007669"/>
    <property type="project" value="EnsemblFungi"/>
</dbReference>
<feature type="domain" description="Poly(A) RNA polymerase mitochondrial-like central palm" evidence="16">
    <location>
        <begin position="206"/>
        <end position="337"/>
    </location>
</feature>
<feature type="region of interest" description="Disordered" evidence="14">
    <location>
        <begin position="135"/>
        <end position="166"/>
    </location>
</feature>
<dbReference type="GO" id="GO:0051301">
    <property type="term" value="P:cell division"/>
    <property type="evidence" value="ECO:0007669"/>
    <property type="project" value="UniProtKB-KW"/>
</dbReference>
<evidence type="ECO:0000256" key="1">
    <source>
        <dbReference type="ARBA" id="ARBA00001936"/>
    </source>
</evidence>
<evidence type="ECO:0000256" key="13">
    <source>
        <dbReference type="ARBA" id="ARBA00048830"/>
    </source>
</evidence>
<dbReference type="STRING" id="1071378.G0W4N1"/>
<evidence type="ECO:0000256" key="9">
    <source>
        <dbReference type="ARBA" id="ARBA00022776"/>
    </source>
</evidence>
<dbReference type="OMA" id="DEHENGF"/>
<dbReference type="Pfam" id="PF03828">
    <property type="entry name" value="PAP_assoc"/>
    <property type="match status" value="1"/>
</dbReference>
<feature type="compositionally biased region" description="Basic and acidic residues" evidence="14">
    <location>
        <begin position="611"/>
        <end position="622"/>
    </location>
</feature>
<keyword evidence="9" id="KW-0498">Mitosis</keyword>
<dbReference type="Gene3D" id="1.10.1410.10">
    <property type="match status" value="1"/>
</dbReference>
<feature type="compositionally biased region" description="Acidic residues" evidence="14">
    <location>
        <begin position="138"/>
        <end position="149"/>
    </location>
</feature>
<feature type="domain" description="PAP-associated" evidence="15">
    <location>
        <begin position="397"/>
        <end position="457"/>
    </location>
</feature>
<gene>
    <name evidence="17" type="primary">NDAI0A06140</name>
    <name evidence="17" type="ordered locus">NDAI_0A06140</name>
</gene>
<keyword evidence="12" id="KW-0131">Cell cycle</keyword>
<keyword evidence="7" id="KW-0548">Nucleotidyltransferase</keyword>
<feature type="region of interest" description="Disordered" evidence="14">
    <location>
        <begin position="1"/>
        <end position="27"/>
    </location>
</feature>
<feature type="compositionally biased region" description="Basic residues" evidence="14">
    <location>
        <begin position="1"/>
        <end position="14"/>
    </location>
</feature>
<keyword evidence="6" id="KW-0808">Transferase</keyword>
<dbReference type="GO" id="GO:0043634">
    <property type="term" value="P:polyadenylation-dependent ncRNA catabolic process"/>
    <property type="evidence" value="ECO:0007669"/>
    <property type="project" value="TreeGrafter"/>
</dbReference>
<dbReference type="GO" id="GO:1990817">
    <property type="term" value="F:poly(A) RNA polymerase activity"/>
    <property type="evidence" value="ECO:0007669"/>
    <property type="project" value="UniProtKB-EC"/>
</dbReference>
<dbReference type="AlphaFoldDB" id="G0W4N1"/>
<dbReference type="InterPro" id="IPR002058">
    <property type="entry name" value="PAP_assoc"/>
</dbReference>